<dbReference type="PANTHER" id="PTHR47190:SF2">
    <property type="entry name" value="CELLOBIOSE DEHYDROGENASE (AFU_ORTHOLOGUE AFUA_2G17620)"/>
    <property type="match status" value="1"/>
</dbReference>
<comment type="caution">
    <text evidence="2">The sequence shown here is derived from an EMBL/GenBank/DDBJ whole genome shotgun (WGS) entry which is preliminary data.</text>
</comment>
<dbReference type="SUPFAM" id="SSF49344">
    <property type="entry name" value="CBD9-like"/>
    <property type="match status" value="1"/>
</dbReference>
<dbReference type="EMBL" id="JAULSO010000005">
    <property type="protein sequence ID" value="KAK3682189.1"/>
    <property type="molecule type" value="Genomic_DNA"/>
</dbReference>
<dbReference type="InterPro" id="IPR015920">
    <property type="entry name" value="Cellobiose_DH-like_cyt"/>
</dbReference>
<feature type="non-terminal residue" evidence="2">
    <location>
        <position position="204"/>
    </location>
</feature>
<evidence type="ECO:0000313" key="2">
    <source>
        <dbReference type="EMBL" id="KAK3682189.1"/>
    </source>
</evidence>
<proteinExistence type="predicted"/>
<accession>A0AAE1C7Y1</accession>
<feature type="domain" description="Cellobiose dehydrogenase-like cytochrome" evidence="1">
    <location>
        <begin position="2"/>
        <end position="198"/>
    </location>
</feature>
<dbReference type="AlphaFoldDB" id="A0AAE1C7Y1"/>
<dbReference type="PANTHER" id="PTHR47190">
    <property type="entry name" value="DEHYDROGENASE, PUTATIVE-RELATED"/>
    <property type="match status" value="1"/>
</dbReference>
<dbReference type="Proteomes" id="UP001270362">
    <property type="component" value="Unassembled WGS sequence"/>
</dbReference>
<sequence length="204" mass="21359">SYTDVNTGISFVGWADGTGYQFGMVMPKEPKATEFIVQLASPLKNGVGWAGIDFASTMVGHLMIVAWPNGGTVMMAPRISTAESEDDTKPYTANPISLTPIPKGTFVNATHVSATFICGGCVNQDSFSLSGAAAGGTTNKRKQQATSGTGTVFGFAYSWIPVDSPGNVNTRISDHTLEGEPYGTLQVVLADAQSDKYASYAALA</sequence>
<dbReference type="Pfam" id="PF16010">
    <property type="entry name" value="CDH-cyt"/>
    <property type="match status" value="1"/>
</dbReference>
<reference evidence="2" key="2">
    <citation type="submission" date="2023-06" db="EMBL/GenBank/DDBJ databases">
        <authorList>
            <consortium name="Lawrence Berkeley National Laboratory"/>
            <person name="Haridas S."/>
            <person name="Hensen N."/>
            <person name="Bonometti L."/>
            <person name="Westerberg I."/>
            <person name="Brannstrom I.O."/>
            <person name="Guillou S."/>
            <person name="Cros-Aarteil S."/>
            <person name="Calhoun S."/>
            <person name="Kuo A."/>
            <person name="Mondo S."/>
            <person name="Pangilinan J."/>
            <person name="Riley R."/>
            <person name="Labutti K."/>
            <person name="Andreopoulos B."/>
            <person name="Lipzen A."/>
            <person name="Chen C."/>
            <person name="Yanf M."/>
            <person name="Daum C."/>
            <person name="Ng V."/>
            <person name="Clum A."/>
            <person name="Steindorff A."/>
            <person name="Ohm R."/>
            <person name="Martin F."/>
            <person name="Silar P."/>
            <person name="Natvig D."/>
            <person name="Lalanne C."/>
            <person name="Gautier V."/>
            <person name="Ament-Velasquez S.L."/>
            <person name="Kruys A."/>
            <person name="Hutchinson M.I."/>
            <person name="Powell A.J."/>
            <person name="Barry K."/>
            <person name="Miller A.N."/>
            <person name="Grigoriev I.V."/>
            <person name="Debuchy R."/>
            <person name="Gladieux P."/>
            <person name="Thoren M.H."/>
            <person name="Johannesson H."/>
        </authorList>
    </citation>
    <scope>NUCLEOTIDE SEQUENCE</scope>
    <source>
        <strain evidence="2">CBS 314.62</strain>
    </source>
</reference>
<dbReference type="CDD" id="cd09630">
    <property type="entry name" value="CDH_like_cytochrome"/>
    <property type="match status" value="1"/>
</dbReference>
<keyword evidence="3" id="KW-1185">Reference proteome</keyword>
<evidence type="ECO:0000313" key="3">
    <source>
        <dbReference type="Proteomes" id="UP001270362"/>
    </source>
</evidence>
<dbReference type="InterPro" id="IPR053208">
    <property type="entry name" value="GMC_Oxidoreductase_CD"/>
</dbReference>
<protein>
    <recommendedName>
        <fullName evidence="1">Cellobiose dehydrogenase-like cytochrome domain-containing protein</fullName>
    </recommendedName>
</protein>
<organism evidence="2 3">
    <name type="scientific">Podospora appendiculata</name>
    <dbReference type="NCBI Taxonomy" id="314037"/>
    <lineage>
        <taxon>Eukaryota</taxon>
        <taxon>Fungi</taxon>
        <taxon>Dikarya</taxon>
        <taxon>Ascomycota</taxon>
        <taxon>Pezizomycotina</taxon>
        <taxon>Sordariomycetes</taxon>
        <taxon>Sordariomycetidae</taxon>
        <taxon>Sordariales</taxon>
        <taxon>Podosporaceae</taxon>
        <taxon>Podospora</taxon>
    </lineage>
</organism>
<evidence type="ECO:0000259" key="1">
    <source>
        <dbReference type="Pfam" id="PF16010"/>
    </source>
</evidence>
<reference evidence="2" key="1">
    <citation type="journal article" date="2023" name="Mol. Phylogenet. Evol.">
        <title>Genome-scale phylogeny and comparative genomics of the fungal order Sordariales.</title>
        <authorList>
            <person name="Hensen N."/>
            <person name="Bonometti L."/>
            <person name="Westerberg I."/>
            <person name="Brannstrom I.O."/>
            <person name="Guillou S."/>
            <person name="Cros-Aarteil S."/>
            <person name="Calhoun S."/>
            <person name="Haridas S."/>
            <person name="Kuo A."/>
            <person name="Mondo S."/>
            <person name="Pangilinan J."/>
            <person name="Riley R."/>
            <person name="LaButti K."/>
            <person name="Andreopoulos B."/>
            <person name="Lipzen A."/>
            <person name="Chen C."/>
            <person name="Yan M."/>
            <person name="Daum C."/>
            <person name="Ng V."/>
            <person name="Clum A."/>
            <person name="Steindorff A."/>
            <person name="Ohm R.A."/>
            <person name="Martin F."/>
            <person name="Silar P."/>
            <person name="Natvig D.O."/>
            <person name="Lalanne C."/>
            <person name="Gautier V."/>
            <person name="Ament-Velasquez S.L."/>
            <person name="Kruys A."/>
            <person name="Hutchinson M.I."/>
            <person name="Powell A.J."/>
            <person name="Barry K."/>
            <person name="Miller A.N."/>
            <person name="Grigoriev I.V."/>
            <person name="Debuchy R."/>
            <person name="Gladieux P."/>
            <person name="Hiltunen Thoren M."/>
            <person name="Johannesson H."/>
        </authorList>
    </citation>
    <scope>NUCLEOTIDE SEQUENCE</scope>
    <source>
        <strain evidence="2">CBS 314.62</strain>
    </source>
</reference>
<name>A0AAE1C7Y1_9PEZI</name>
<feature type="non-terminal residue" evidence="2">
    <location>
        <position position="1"/>
    </location>
</feature>
<dbReference type="Gene3D" id="2.60.40.1210">
    <property type="entry name" value="Cellobiose dehydrogenase, cytochrome domain"/>
    <property type="match status" value="1"/>
</dbReference>
<gene>
    <name evidence="2" type="ORF">B0T22DRAFT_352068</name>
</gene>